<evidence type="ECO:0000313" key="2">
    <source>
        <dbReference type="EMBL" id="EFA84132.1"/>
    </source>
</evidence>
<dbReference type="EMBL" id="ADBJ01000010">
    <property type="protein sequence ID" value="EFA84132.1"/>
    <property type="molecule type" value="Genomic_DNA"/>
</dbReference>
<gene>
    <name evidence="2" type="ORF">PPL_03205</name>
</gene>
<evidence type="ECO:0000313" key="3">
    <source>
        <dbReference type="Proteomes" id="UP000001396"/>
    </source>
</evidence>
<dbReference type="InterPro" id="IPR001810">
    <property type="entry name" value="F-box_dom"/>
</dbReference>
<dbReference type="InterPro" id="IPR008615">
    <property type="entry name" value="FNIP"/>
</dbReference>
<sequence>MSLLELPEELISSLFTLLQVDDWTNLSLVSNQFYRIGNGEDIWKYHCTQKSIFKKTHGNKTWKEQYVESCRFITLEFEKTMFGFHHVNTKKIKVKVMRKLPFYEISEGLSRYFGACGHSISLECDETCHGFARYLMSRKGAIIDRSRSPFDVGLCNNDKISIILDCFDKTIDGICLLLAIKKLYLEKEHFRLYCKEDYSPHYSHLSSSLKSIIINRALTITKNHSFEQVNLFSIEIVIRSLKHLDSVTTLYWNTDFMSLEGYIYTIPNTVTNLSLLSRQESIPYGFIPSSVTKLTLVAVYPVANLIPNSVINLNVTYFKSKSDAFPPDVIPGSVVTLVYHSDIELLPNSLPRDSIKTMTLGGLFNRPLSTGSLPDSITDLTFNGRFSMSIERESLPKSLVHLRIPQFYNYTIEDFNNPYSDSIFPKTLLSLRFGDSFNRAVTPLSTLINLESLHLGKGYSHPITVLPATLTSLHLPEKLNPTAEELKRLLPASLTSLTLSGFNQPLLETSDVFPQSLEILDLTVAFNQPIPVGALPRRLRVLNLSAQFNHPLEVGCLPDHLEELKFRDNFNKTIPLGLLPKSLRKLEFGNSYNQRIVPLSLPTNLARLVLGRDFNQPLEIDSLSSTSLHTIHFGMNFEQIITSSLLPPTLQYIEFQLTIEQRGEKKNKIFDVFSTKKTKSEKKLQLNEPQSNNNINNNNNKNIFVNLPNITMKCDLHLSSLPQVLNTNQRRISPYYLDLLEQNIGFDMSLMGTENIYHVRSYSRKYALLLDRHLECGFIKKSSLEYFSIGQTIGVKRKLLFI</sequence>
<name>D3B484_HETP5</name>
<dbReference type="PANTHER" id="PTHR32134">
    <property type="entry name" value="FNIP REPEAT-CONTAINING PROTEIN"/>
    <property type="match status" value="1"/>
</dbReference>
<proteinExistence type="predicted"/>
<dbReference type="InterPro" id="IPR036047">
    <property type="entry name" value="F-box-like_dom_sf"/>
</dbReference>
<feature type="domain" description="F-box" evidence="1">
    <location>
        <begin position="1"/>
        <end position="46"/>
    </location>
</feature>
<dbReference type="InParanoid" id="D3B484"/>
<dbReference type="PANTHER" id="PTHR32134:SF92">
    <property type="entry name" value="FNIP REPEAT-CONTAINING PROTEIN"/>
    <property type="match status" value="1"/>
</dbReference>
<protein>
    <submittedName>
        <fullName evidence="2">FNIP repeat-containing protein</fullName>
    </submittedName>
</protein>
<dbReference type="AlphaFoldDB" id="D3B484"/>
<dbReference type="Pfam" id="PF05725">
    <property type="entry name" value="FNIP"/>
    <property type="match status" value="4"/>
</dbReference>
<dbReference type="Pfam" id="PF12937">
    <property type="entry name" value="F-box-like"/>
    <property type="match status" value="1"/>
</dbReference>
<dbReference type="RefSeq" id="XP_020436249.1">
    <property type="nucleotide sequence ID" value="XM_020574177.1"/>
</dbReference>
<dbReference type="SUPFAM" id="SSF81383">
    <property type="entry name" value="F-box domain"/>
    <property type="match status" value="1"/>
</dbReference>
<dbReference type="InterPro" id="IPR051251">
    <property type="entry name" value="STK_FNIP-Repeat"/>
</dbReference>
<dbReference type="PROSITE" id="PS50181">
    <property type="entry name" value="FBOX"/>
    <property type="match status" value="1"/>
</dbReference>
<evidence type="ECO:0000259" key="1">
    <source>
        <dbReference type="PROSITE" id="PS50181"/>
    </source>
</evidence>
<organism evidence="2 3">
    <name type="scientific">Heterostelium pallidum (strain ATCC 26659 / Pp 5 / PN500)</name>
    <name type="common">Cellular slime mold</name>
    <name type="synonym">Polysphondylium pallidum</name>
    <dbReference type="NCBI Taxonomy" id="670386"/>
    <lineage>
        <taxon>Eukaryota</taxon>
        <taxon>Amoebozoa</taxon>
        <taxon>Evosea</taxon>
        <taxon>Eumycetozoa</taxon>
        <taxon>Dictyostelia</taxon>
        <taxon>Acytosteliales</taxon>
        <taxon>Acytosteliaceae</taxon>
        <taxon>Heterostelium</taxon>
    </lineage>
</organism>
<reference evidence="2 3" key="1">
    <citation type="journal article" date="2011" name="Genome Res.">
        <title>Phylogeny-wide analysis of social amoeba genomes highlights ancient origins for complex intercellular communication.</title>
        <authorList>
            <person name="Heidel A.J."/>
            <person name="Lawal H.M."/>
            <person name="Felder M."/>
            <person name="Schilde C."/>
            <person name="Helps N.R."/>
            <person name="Tunggal B."/>
            <person name="Rivero F."/>
            <person name="John U."/>
            <person name="Schleicher M."/>
            <person name="Eichinger L."/>
            <person name="Platzer M."/>
            <person name="Noegel A.A."/>
            <person name="Schaap P."/>
            <person name="Gloeckner G."/>
        </authorList>
    </citation>
    <scope>NUCLEOTIDE SEQUENCE [LARGE SCALE GENOMIC DNA]</scope>
    <source>
        <strain evidence="3">ATCC 26659 / Pp 5 / PN500</strain>
    </source>
</reference>
<comment type="caution">
    <text evidence="2">The sequence shown here is derived from an EMBL/GenBank/DDBJ whole genome shotgun (WGS) entry which is preliminary data.</text>
</comment>
<keyword evidence="3" id="KW-1185">Reference proteome</keyword>
<dbReference type="SUPFAM" id="SSF52058">
    <property type="entry name" value="L domain-like"/>
    <property type="match status" value="1"/>
</dbReference>
<accession>D3B484</accession>
<dbReference type="GeneID" id="31358728"/>
<dbReference type="Gene3D" id="1.20.1280.50">
    <property type="match status" value="1"/>
</dbReference>
<dbReference type="Proteomes" id="UP000001396">
    <property type="component" value="Unassembled WGS sequence"/>
</dbReference>